<dbReference type="Gene3D" id="3.10.100.10">
    <property type="entry name" value="Mannose-Binding Protein A, subunit A"/>
    <property type="match status" value="5"/>
</dbReference>
<feature type="domain" description="C-type lectin" evidence="2">
    <location>
        <begin position="790"/>
        <end position="885"/>
    </location>
</feature>
<feature type="domain" description="C-type lectin" evidence="2">
    <location>
        <begin position="216"/>
        <end position="344"/>
    </location>
</feature>
<proteinExistence type="predicted"/>
<dbReference type="InterPro" id="IPR001304">
    <property type="entry name" value="C-type_lectin-like"/>
</dbReference>
<dbReference type="PANTHER" id="PTHR45784">
    <property type="entry name" value="C-TYPE LECTIN DOMAIN FAMILY 20 MEMBER A-RELATED"/>
    <property type="match status" value="1"/>
</dbReference>
<evidence type="ECO:0000313" key="3">
    <source>
        <dbReference type="EMBL" id="PWA23259.1"/>
    </source>
</evidence>
<keyword evidence="4" id="KW-1185">Reference proteome</keyword>
<dbReference type="SUPFAM" id="SSF56436">
    <property type="entry name" value="C-type lectin-like"/>
    <property type="match status" value="5"/>
</dbReference>
<dbReference type="AlphaFoldDB" id="A0A315VJY7"/>
<feature type="non-terminal residue" evidence="3">
    <location>
        <position position="960"/>
    </location>
</feature>
<dbReference type="Proteomes" id="UP000250572">
    <property type="component" value="Unassembled WGS sequence"/>
</dbReference>
<dbReference type="EMBL" id="NHOQ01001666">
    <property type="protein sequence ID" value="PWA23259.1"/>
    <property type="molecule type" value="Genomic_DNA"/>
</dbReference>
<evidence type="ECO:0000259" key="2">
    <source>
        <dbReference type="PROSITE" id="PS50041"/>
    </source>
</evidence>
<feature type="non-terminal residue" evidence="3">
    <location>
        <position position="1"/>
    </location>
</feature>
<dbReference type="PANTHER" id="PTHR45784:SF3">
    <property type="entry name" value="C-TYPE LECTIN DOMAIN FAMILY 4 MEMBER K-LIKE-RELATED"/>
    <property type="match status" value="1"/>
</dbReference>
<dbReference type="PROSITE" id="PS50041">
    <property type="entry name" value="C_TYPE_LECTIN_2"/>
    <property type="match status" value="5"/>
</dbReference>
<organism evidence="3 4">
    <name type="scientific">Gambusia affinis</name>
    <name type="common">Western mosquitofish</name>
    <name type="synonym">Heterandria affinis</name>
    <dbReference type="NCBI Taxonomy" id="33528"/>
    <lineage>
        <taxon>Eukaryota</taxon>
        <taxon>Metazoa</taxon>
        <taxon>Chordata</taxon>
        <taxon>Craniata</taxon>
        <taxon>Vertebrata</taxon>
        <taxon>Euteleostomi</taxon>
        <taxon>Actinopterygii</taxon>
        <taxon>Neopterygii</taxon>
        <taxon>Teleostei</taxon>
        <taxon>Neoteleostei</taxon>
        <taxon>Acanthomorphata</taxon>
        <taxon>Ovalentaria</taxon>
        <taxon>Atherinomorphae</taxon>
        <taxon>Cyprinodontiformes</taxon>
        <taxon>Poeciliidae</taxon>
        <taxon>Poeciliinae</taxon>
        <taxon>Gambusia</taxon>
    </lineage>
</organism>
<dbReference type="Pfam" id="PF00059">
    <property type="entry name" value="Lectin_C"/>
    <property type="match status" value="5"/>
</dbReference>
<dbReference type="PROSITE" id="PS00615">
    <property type="entry name" value="C_TYPE_LECTIN_1"/>
    <property type="match status" value="2"/>
</dbReference>
<gene>
    <name evidence="3" type="ORF">CCH79_00018965</name>
</gene>
<evidence type="ECO:0000256" key="1">
    <source>
        <dbReference type="ARBA" id="ARBA00023157"/>
    </source>
</evidence>
<comment type="caution">
    <text evidence="3">The sequence shown here is derived from an EMBL/GenBank/DDBJ whole genome shotgun (WGS) entry which is preliminary data.</text>
</comment>
<dbReference type="InterPro" id="IPR018378">
    <property type="entry name" value="C-type_lectin_CS"/>
</dbReference>
<dbReference type="InterPro" id="IPR016186">
    <property type="entry name" value="C-type_lectin-like/link_sf"/>
</dbReference>
<dbReference type="PRINTS" id="PR01504">
    <property type="entry name" value="PNCREATITSAP"/>
</dbReference>
<feature type="domain" description="C-type lectin" evidence="2">
    <location>
        <begin position="600"/>
        <end position="727"/>
    </location>
</feature>
<reference evidence="3 4" key="1">
    <citation type="journal article" date="2018" name="G3 (Bethesda)">
        <title>A High-Quality Reference Genome for the Invasive Mosquitofish Gambusia affinis Using a Chicago Library.</title>
        <authorList>
            <person name="Hoffberg S.L."/>
            <person name="Troendle N.J."/>
            <person name="Glenn T.C."/>
            <person name="Mahmud O."/>
            <person name="Louha S."/>
            <person name="Chalopin D."/>
            <person name="Bennetzen J.L."/>
            <person name="Mauricio R."/>
        </authorList>
    </citation>
    <scope>NUCLEOTIDE SEQUENCE [LARGE SCALE GENOMIC DNA]</scope>
    <source>
        <strain evidence="3">NE01/NJP1002.9</strain>
        <tissue evidence="3">Muscle</tissue>
    </source>
</reference>
<name>A0A315VJY7_GAMAF</name>
<accession>A0A315VJY7</accession>
<keyword evidence="1" id="KW-1015">Disulfide bond</keyword>
<feature type="domain" description="C-type lectin" evidence="2">
    <location>
        <begin position="38"/>
        <end position="144"/>
    </location>
</feature>
<dbReference type="InterPro" id="IPR016187">
    <property type="entry name" value="CTDL_fold"/>
</dbReference>
<dbReference type="SMART" id="SM00034">
    <property type="entry name" value="CLECT"/>
    <property type="match status" value="5"/>
</dbReference>
<dbReference type="CDD" id="cd00037">
    <property type="entry name" value="CLECT"/>
    <property type="match status" value="1"/>
</dbReference>
<dbReference type="STRING" id="33528.ENSGAFP00000026249"/>
<evidence type="ECO:0000313" key="4">
    <source>
        <dbReference type="Proteomes" id="UP000250572"/>
    </source>
</evidence>
<sequence>GFSSSCRLSHRSELRALDGCKSVIVFLYSSCPGGWTQYGSRCFYFYNSQADWVNAERICTALGANLASFHSHSEYMFLKNLVKTVRRSWDRTWVGGYDAVKEGLWLWSDGSNFDYIQWGRGEPNNQGGRENCMEINLKGSLCWKKPKLKQSVRTEPVKVLMKNDSLMAAAATVSALGNHKCNNKQLQVCSQAAAAEMMDALHFLTAASLLCVASALPGHLFVFVNELMTWPDAQSFCRQNFLDLVSVSSMEDVTLLTNMVDLDAMVYMNTSFQHRAWIGLFDDLDSWRWSITDPNFYRDGEAAFRNWRIGEPNNYQGKESCGGMWNSGFWNDNPCQMLAKVICHDVQAGDGRSQTDYWSLRRRAAADFICWMISEQNVSLIFINQTMSWPAAQSYCREHHTDLASVRSMSENEQIKGLVQSAGENQVWIGIYRNSWMWVDGSNSSFRHWRESEPNGSKENCAAAVLADDGRWEDQPCSWKMPFFCNAGSKQVVKVKLLKSSSLDLGDPAVLADLLQQVQPAAAASFIPTHLISDRELLQLRMQTVCVLRLHVRDAGVISKSSSCRSAVLTQRNQDGGPSVPHSRFRQVQASGGLFAASSLSERQFHYVNESKNWTAAQSFCREQFVDLVTLSSLENVTTLVNMTDVAQMVNGVLNHRAWIGLLDEPNHWSWSLSNPNVFQNLGDSDFRNWQPGQPDNRNSPEECVRIYDDGLWNDWPCEKYEKSVCANVNGEDPTCPPNSPFWTSSSPPGEDLVPASDFHILPLRWIHFLWVLVSGPDVTFVLVENFFPWAEALANCRQHHTDMAIARNPSENEKIKQVMPPGQFAWIGLNRNSLTWVDGTSPTFTHWRSGEPNNEDEKCTVANFEDSGKWEDCPCDWNFPFFCYGDKEQNVLVPVPVPVSKLVVKLKVAKPSSLDLNDTALLEDLLMKFEQKLKDDGMEGDVRLSWKEKPDGTTFHKEG</sequence>
<protein>
    <recommendedName>
        <fullName evidence="2">C-type lectin domain-containing protein</fullName>
    </recommendedName>
</protein>
<feature type="domain" description="C-type lectin" evidence="2">
    <location>
        <begin position="370"/>
        <end position="486"/>
    </location>
</feature>